<comment type="caution">
    <text evidence="6">The sequence shown here is derived from an EMBL/GenBank/DDBJ whole genome shotgun (WGS) entry which is preliminary data.</text>
</comment>
<proteinExistence type="predicted"/>
<dbReference type="InterPro" id="IPR013766">
    <property type="entry name" value="Thioredoxin_domain"/>
</dbReference>
<dbReference type="PANTHER" id="PTHR42852:SF6">
    <property type="entry name" value="THIOL:DISULFIDE INTERCHANGE PROTEIN DSBE"/>
    <property type="match status" value="1"/>
</dbReference>
<organism evidence="6 7">
    <name type="scientific">Terrimonas ginsenosidimutans</name>
    <dbReference type="NCBI Taxonomy" id="2908004"/>
    <lineage>
        <taxon>Bacteria</taxon>
        <taxon>Pseudomonadati</taxon>
        <taxon>Bacteroidota</taxon>
        <taxon>Chitinophagia</taxon>
        <taxon>Chitinophagales</taxon>
        <taxon>Chitinophagaceae</taxon>
        <taxon>Terrimonas</taxon>
    </lineage>
</organism>
<name>A0ABS9KK77_9BACT</name>
<dbReference type="PROSITE" id="PS51352">
    <property type="entry name" value="THIOREDOXIN_2"/>
    <property type="match status" value="1"/>
</dbReference>
<evidence type="ECO:0000256" key="3">
    <source>
        <dbReference type="ARBA" id="ARBA00023157"/>
    </source>
</evidence>
<keyword evidence="2" id="KW-0201">Cytochrome c-type biogenesis</keyword>
<feature type="domain" description="Thioredoxin" evidence="5">
    <location>
        <begin position="334"/>
        <end position="481"/>
    </location>
</feature>
<gene>
    <name evidence="6" type="ORF">LZZ85_00455</name>
</gene>
<protein>
    <submittedName>
        <fullName evidence="6">TlpA family protein disulfide reductase</fullName>
    </submittedName>
</protein>
<dbReference type="Pfam" id="PF08534">
    <property type="entry name" value="Redoxin"/>
    <property type="match status" value="1"/>
</dbReference>
<evidence type="ECO:0000256" key="1">
    <source>
        <dbReference type="ARBA" id="ARBA00004196"/>
    </source>
</evidence>
<dbReference type="PANTHER" id="PTHR42852">
    <property type="entry name" value="THIOL:DISULFIDE INTERCHANGE PROTEIN DSBE"/>
    <property type="match status" value="1"/>
</dbReference>
<keyword evidence="3" id="KW-1015">Disulfide bond</keyword>
<dbReference type="Proteomes" id="UP001165367">
    <property type="component" value="Unassembled WGS sequence"/>
</dbReference>
<keyword evidence="4" id="KW-0676">Redox-active center</keyword>
<reference evidence="6" key="1">
    <citation type="submission" date="2022-01" db="EMBL/GenBank/DDBJ databases">
        <authorList>
            <person name="Jo J.-H."/>
            <person name="Im W.-T."/>
        </authorList>
    </citation>
    <scope>NUCLEOTIDE SEQUENCE</scope>
    <source>
        <strain evidence="6">NA20</strain>
    </source>
</reference>
<sequence>MKRWLLLFSMAGMFCNAQTEKQAPATPTLSATPVIKDSVFFEIEEVDPLPASSGFAVSLYYHDSLGYGHPASVPRDGAAVFLTRPTFFLQSDEKQTPFLVYPGERINIRYSKNAGVSMSVKGDPQRTKELAFFPALVRQTDNLSYAFRQMPHLKGRSKKDSVFIAEQQIHAIALERMSLLSSKKDSLSEGFLRIAANAIQSAACYDSLVLYWNNRTVLGPTELRKKIAAKAKDINALEFSPYIFTTKLANAYAASLLNGNPNYVVSDSASLVRMYALTTDHVRGATANFVLTRLLLDAYNKAITVTPKDLADYYRVCGDEEYKDIVRKKLTAAESISSGSRNADNLRWSDGKTIEDLQQMLKRYKGKLLVLDFWASWCIPCRAEMPAASVLRSKYADKPVAFLYVSMDANAQDWKKAADQEKLHSEDSYLFLNSDDAPFVRQFGLHSIPRYMLIGKDGRIILKDAPRPSDPELVRLIDRYL</sequence>
<dbReference type="RefSeq" id="WP_237867950.1">
    <property type="nucleotide sequence ID" value="NZ_JAKLTR010000001.1"/>
</dbReference>
<evidence type="ECO:0000259" key="5">
    <source>
        <dbReference type="PROSITE" id="PS51352"/>
    </source>
</evidence>
<dbReference type="SUPFAM" id="SSF52833">
    <property type="entry name" value="Thioredoxin-like"/>
    <property type="match status" value="1"/>
</dbReference>
<evidence type="ECO:0000256" key="2">
    <source>
        <dbReference type="ARBA" id="ARBA00022748"/>
    </source>
</evidence>
<dbReference type="EMBL" id="JAKLTR010000001">
    <property type="protein sequence ID" value="MCG2612721.1"/>
    <property type="molecule type" value="Genomic_DNA"/>
</dbReference>
<dbReference type="InterPro" id="IPR036249">
    <property type="entry name" value="Thioredoxin-like_sf"/>
</dbReference>
<dbReference type="CDD" id="cd02966">
    <property type="entry name" value="TlpA_like_family"/>
    <property type="match status" value="1"/>
</dbReference>
<dbReference type="InterPro" id="IPR050553">
    <property type="entry name" value="Thioredoxin_ResA/DsbE_sf"/>
</dbReference>
<evidence type="ECO:0000256" key="4">
    <source>
        <dbReference type="ARBA" id="ARBA00023284"/>
    </source>
</evidence>
<dbReference type="Gene3D" id="3.40.30.10">
    <property type="entry name" value="Glutaredoxin"/>
    <property type="match status" value="1"/>
</dbReference>
<comment type="subcellular location">
    <subcellularLocation>
        <location evidence="1">Cell envelope</location>
    </subcellularLocation>
</comment>
<keyword evidence="7" id="KW-1185">Reference proteome</keyword>
<dbReference type="InterPro" id="IPR013740">
    <property type="entry name" value="Redoxin"/>
</dbReference>
<evidence type="ECO:0000313" key="7">
    <source>
        <dbReference type="Proteomes" id="UP001165367"/>
    </source>
</evidence>
<evidence type="ECO:0000313" key="6">
    <source>
        <dbReference type="EMBL" id="MCG2612721.1"/>
    </source>
</evidence>
<accession>A0ABS9KK77</accession>